<dbReference type="RefSeq" id="WP_163666688.1">
    <property type="nucleotide sequence ID" value="NZ_QZCE01000002.1"/>
</dbReference>
<protein>
    <submittedName>
        <fullName evidence="1">Uncharacterized protein</fullName>
    </submittedName>
</protein>
<evidence type="ECO:0000313" key="2">
    <source>
        <dbReference type="Proteomes" id="UP000473574"/>
    </source>
</evidence>
<dbReference type="EMBL" id="QZCE01000002">
    <property type="protein sequence ID" value="NEZ65531.1"/>
    <property type="molecule type" value="Genomic_DNA"/>
</dbReference>
<comment type="caution">
    <text evidence="1">The sequence shown here is derived from an EMBL/GenBank/DDBJ whole genome shotgun (WGS) entry which is preliminary data.</text>
</comment>
<proteinExistence type="predicted"/>
<reference evidence="1 2" key="1">
    <citation type="journal article" date="2020" name="Microb. Ecol.">
        <title>Ecogenomics of the Marine Benthic Filamentous Cyanobacterium Adonisia.</title>
        <authorList>
            <person name="Walter J.M."/>
            <person name="Coutinho F.H."/>
            <person name="Leomil L."/>
            <person name="Hargreaves P.I."/>
            <person name="Campeao M.E."/>
            <person name="Vieira V.V."/>
            <person name="Silva B.S."/>
            <person name="Fistarol G.O."/>
            <person name="Salomon P.S."/>
            <person name="Sawabe T."/>
            <person name="Mino S."/>
            <person name="Hosokawa M."/>
            <person name="Miyashita H."/>
            <person name="Maruyama F."/>
            <person name="van Verk M.C."/>
            <person name="Dutilh B.E."/>
            <person name="Thompson C.C."/>
            <person name="Thompson F.L."/>
        </authorList>
    </citation>
    <scope>NUCLEOTIDE SEQUENCE [LARGE SCALE GENOMIC DNA]</scope>
    <source>
        <strain evidence="1 2">CCMR0082</strain>
    </source>
</reference>
<name>A0A6M0SC20_9CYAN</name>
<evidence type="ECO:0000313" key="1">
    <source>
        <dbReference type="EMBL" id="NEZ65531.1"/>
    </source>
</evidence>
<organism evidence="1 2">
    <name type="scientific">Adonisia turfae CCMR0082</name>
    <dbReference type="NCBI Taxonomy" id="2304604"/>
    <lineage>
        <taxon>Bacteria</taxon>
        <taxon>Bacillati</taxon>
        <taxon>Cyanobacteriota</taxon>
        <taxon>Adonisia</taxon>
        <taxon>Adonisia turfae</taxon>
    </lineage>
</organism>
<dbReference type="Proteomes" id="UP000473574">
    <property type="component" value="Unassembled WGS sequence"/>
</dbReference>
<dbReference type="AlphaFoldDB" id="A0A6M0SC20"/>
<accession>A0A6M0SC20</accession>
<sequence>MDISLSGINASISWADGKTTVSGEEAETVKSLLRQAYGHAGRLFFLDGSPDYDLYYAAKTALAEYKPVFSRKPDIPTLPDNAIP</sequence>
<gene>
    <name evidence="1" type="ORF">D0962_22665</name>
</gene>